<keyword evidence="15" id="KW-1185">Reference proteome</keyword>
<evidence type="ECO:0000256" key="2">
    <source>
        <dbReference type="ARBA" id="ARBA00008663"/>
    </source>
</evidence>
<keyword evidence="4 12" id="KW-0808">Transferase</keyword>
<dbReference type="GO" id="GO:0016301">
    <property type="term" value="F:kinase activity"/>
    <property type="evidence" value="ECO:0007669"/>
    <property type="project" value="UniProtKB-KW"/>
</dbReference>
<comment type="catalytic activity">
    <reaction evidence="12">
        <text>pyruvate + ATP = phosphoenolpyruvate + ADP + H(+)</text>
        <dbReference type="Rhea" id="RHEA:18157"/>
        <dbReference type="ChEBI" id="CHEBI:15361"/>
        <dbReference type="ChEBI" id="CHEBI:15378"/>
        <dbReference type="ChEBI" id="CHEBI:30616"/>
        <dbReference type="ChEBI" id="CHEBI:58702"/>
        <dbReference type="ChEBI" id="CHEBI:456216"/>
        <dbReference type="EC" id="2.7.1.40"/>
    </reaction>
</comment>
<organism evidence="14 15">
    <name type="scientific">Algoriphagus kandeliae</name>
    <dbReference type="NCBI Taxonomy" id="2562278"/>
    <lineage>
        <taxon>Bacteria</taxon>
        <taxon>Pseudomonadati</taxon>
        <taxon>Bacteroidota</taxon>
        <taxon>Cytophagia</taxon>
        <taxon>Cytophagales</taxon>
        <taxon>Cyclobacteriaceae</taxon>
        <taxon>Algoriphagus</taxon>
    </lineage>
</organism>
<dbReference type="Gene3D" id="3.20.20.60">
    <property type="entry name" value="Phosphoenolpyruvate-binding domains"/>
    <property type="match status" value="1"/>
</dbReference>
<dbReference type="InterPro" id="IPR040442">
    <property type="entry name" value="Pyrv_kinase-like_dom_sf"/>
</dbReference>
<evidence type="ECO:0000313" key="14">
    <source>
        <dbReference type="EMBL" id="TFV97161.1"/>
    </source>
</evidence>
<evidence type="ECO:0000256" key="10">
    <source>
        <dbReference type="ARBA" id="ARBA00023152"/>
    </source>
</evidence>
<keyword evidence="11 14" id="KW-0670">Pyruvate</keyword>
<keyword evidence="5" id="KW-0479">Metal-binding</keyword>
<dbReference type="Proteomes" id="UP000297647">
    <property type="component" value="Unassembled WGS sequence"/>
</dbReference>
<dbReference type="InterPro" id="IPR011037">
    <property type="entry name" value="Pyrv_Knase-like_insert_dom_sf"/>
</dbReference>
<evidence type="ECO:0000256" key="12">
    <source>
        <dbReference type="RuleBase" id="RU000504"/>
    </source>
</evidence>
<reference evidence="14 15" key="1">
    <citation type="submission" date="2019-03" db="EMBL/GenBank/DDBJ databases">
        <title>Algoriphagus sp. nov, a new strain isolated from root system soil of mangrove plant Kandelia.</title>
        <authorList>
            <person name="Yin Q."/>
            <person name="Wang K."/>
            <person name="Song Z."/>
        </authorList>
    </citation>
    <scope>NUCLEOTIDE SEQUENCE [LARGE SCALE GENOMIC DNA]</scope>
    <source>
        <strain evidence="14 15">XY-J91</strain>
    </source>
</reference>
<accession>A0A4Y9QXJ2</accession>
<keyword evidence="8" id="KW-0067">ATP-binding</keyword>
<evidence type="ECO:0000313" key="15">
    <source>
        <dbReference type="Proteomes" id="UP000297647"/>
    </source>
</evidence>
<dbReference type="Pfam" id="PF00224">
    <property type="entry name" value="PK"/>
    <property type="match status" value="1"/>
</dbReference>
<dbReference type="InterPro" id="IPR015793">
    <property type="entry name" value="Pyrv_Knase_brl"/>
</dbReference>
<gene>
    <name evidence="14" type="ORF">E4S40_00460</name>
</gene>
<dbReference type="EMBL" id="SPSB01000001">
    <property type="protein sequence ID" value="TFV97161.1"/>
    <property type="molecule type" value="Genomic_DNA"/>
</dbReference>
<comment type="caution">
    <text evidence="14">The sequence shown here is derived from an EMBL/GenBank/DDBJ whole genome shotgun (WGS) entry which is preliminary data.</text>
</comment>
<dbReference type="OrthoDB" id="9812123at2"/>
<dbReference type="EC" id="2.7.1.40" evidence="3 12"/>
<keyword evidence="10 12" id="KW-0324">Glycolysis</keyword>
<dbReference type="InterPro" id="IPR015806">
    <property type="entry name" value="Pyrv_Knase_insert_dom_sf"/>
</dbReference>
<dbReference type="PANTHER" id="PTHR11817">
    <property type="entry name" value="PYRUVATE KINASE"/>
    <property type="match status" value="1"/>
</dbReference>
<evidence type="ECO:0000256" key="11">
    <source>
        <dbReference type="ARBA" id="ARBA00023317"/>
    </source>
</evidence>
<name>A0A4Y9QXJ2_9BACT</name>
<evidence type="ECO:0000256" key="8">
    <source>
        <dbReference type="ARBA" id="ARBA00022840"/>
    </source>
</evidence>
<dbReference type="SUPFAM" id="SSF50800">
    <property type="entry name" value="PK beta-barrel domain-like"/>
    <property type="match status" value="1"/>
</dbReference>
<dbReference type="InterPro" id="IPR015813">
    <property type="entry name" value="Pyrv/PenolPyrv_kinase-like_dom"/>
</dbReference>
<dbReference type="GO" id="GO:0005524">
    <property type="term" value="F:ATP binding"/>
    <property type="evidence" value="ECO:0007669"/>
    <property type="project" value="UniProtKB-KW"/>
</dbReference>
<sequence>METDLDSLRLELSTLEKEMVAEVERKRKCSDDIHPRQFNSWKNLIHYLTLRQADRRDLQLRLHNAGLSALSNSESHIRHQVQAVEKRLGVSLEEKDFATCNYQVSREILSENVSHLFAFPVPHHPSIMVTLDSTVVDSVDFVSDLLRAGMTVARINLAHETEKEWTQVLDLIQEAESITKKTCRIYMDLAGPKIRTKFIGKQKKRDQVPIQEGQLLFLGPSYEGLNPKKELVISPTEIEVLKYLKEGERVFIDDGKIQGIIEEKINDELVSVRVLKIIKKKPSLKPEKGINFPDSKIKINPLTDYDLEVLPFAVKHADLIGYSFVNRPRDLANLMAEMKKYGENIPSVILKIETSLAVRNLPALLLEGMKSPFFGVMIARGDLAVEVGFERMSEVQDEILWICEAAHVPVIWATQVMETLHKSGLATRAEITDASQATMAECIMINKGPHTLEVLDSLQNIIQRMGTHRDKKRYTFRELKIASRFLARY</sequence>
<evidence type="ECO:0000256" key="1">
    <source>
        <dbReference type="ARBA" id="ARBA00004997"/>
    </source>
</evidence>
<feature type="domain" description="Pyruvate kinase barrel" evidence="13">
    <location>
        <begin position="126"/>
        <end position="445"/>
    </location>
</feature>
<comment type="pathway">
    <text evidence="1 12">Carbohydrate degradation; glycolysis; pyruvate from D-glyceraldehyde 3-phosphate: step 5/5.</text>
</comment>
<dbReference type="AlphaFoldDB" id="A0A4Y9QXJ2"/>
<dbReference type="GO" id="GO:0004743">
    <property type="term" value="F:pyruvate kinase activity"/>
    <property type="evidence" value="ECO:0007669"/>
    <property type="project" value="UniProtKB-EC"/>
</dbReference>
<dbReference type="UniPathway" id="UPA00109">
    <property type="reaction ID" value="UER00188"/>
</dbReference>
<keyword evidence="7 12" id="KW-0418">Kinase</keyword>
<keyword evidence="9 12" id="KW-0460">Magnesium</keyword>
<evidence type="ECO:0000256" key="7">
    <source>
        <dbReference type="ARBA" id="ARBA00022777"/>
    </source>
</evidence>
<proteinExistence type="inferred from homology"/>
<dbReference type="SUPFAM" id="SSF51621">
    <property type="entry name" value="Phosphoenolpyruvate/pyruvate domain"/>
    <property type="match status" value="1"/>
</dbReference>
<evidence type="ECO:0000256" key="5">
    <source>
        <dbReference type="ARBA" id="ARBA00022723"/>
    </source>
</evidence>
<evidence type="ECO:0000256" key="6">
    <source>
        <dbReference type="ARBA" id="ARBA00022741"/>
    </source>
</evidence>
<keyword evidence="6" id="KW-0547">Nucleotide-binding</keyword>
<dbReference type="RefSeq" id="WP_135069231.1">
    <property type="nucleotide sequence ID" value="NZ_SPSB01000001.1"/>
</dbReference>
<dbReference type="Gene3D" id="2.40.33.10">
    <property type="entry name" value="PK beta-barrel domain-like"/>
    <property type="match status" value="1"/>
</dbReference>
<evidence type="ECO:0000256" key="3">
    <source>
        <dbReference type="ARBA" id="ARBA00012142"/>
    </source>
</evidence>
<evidence type="ECO:0000259" key="13">
    <source>
        <dbReference type="Pfam" id="PF00224"/>
    </source>
</evidence>
<comment type="similarity">
    <text evidence="2 12">Belongs to the pyruvate kinase family.</text>
</comment>
<evidence type="ECO:0000256" key="9">
    <source>
        <dbReference type="ARBA" id="ARBA00022842"/>
    </source>
</evidence>
<dbReference type="PRINTS" id="PR01050">
    <property type="entry name" value="PYRUVTKNASE"/>
</dbReference>
<dbReference type="GO" id="GO:0000287">
    <property type="term" value="F:magnesium ion binding"/>
    <property type="evidence" value="ECO:0007669"/>
    <property type="project" value="InterPro"/>
</dbReference>
<dbReference type="GO" id="GO:0030955">
    <property type="term" value="F:potassium ion binding"/>
    <property type="evidence" value="ECO:0007669"/>
    <property type="project" value="InterPro"/>
</dbReference>
<evidence type="ECO:0000256" key="4">
    <source>
        <dbReference type="ARBA" id="ARBA00022679"/>
    </source>
</evidence>
<dbReference type="InterPro" id="IPR001697">
    <property type="entry name" value="Pyr_Knase"/>
</dbReference>
<protein>
    <recommendedName>
        <fullName evidence="3 12">Pyruvate kinase</fullName>
        <ecNumber evidence="3 12">2.7.1.40</ecNumber>
    </recommendedName>
</protein>